<dbReference type="Pfam" id="PF05686">
    <property type="entry name" value="Glyco_transf_90"/>
    <property type="match status" value="1"/>
</dbReference>
<dbReference type="STRING" id="1884261.A0A5C3QZR5"/>
<keyword evidence="2" id="KW-0808">Transferase</keyword>
<sequence length="637" mass="72404">MLNSNGERKLSSVQPPNRKRNYLFATCLFLLFMQAGLLVSKHYEDFNQPSTPLPDFNPSNGAVTEHPISTLIRNAEQSYRSKVLRQSQSLKAAVKEYQRRYNRPPPRGFKEWWEFAVDNNVKMVDEFDSIHDDLLPFWEISGEEFKRRATQVGALPSIELVRVRGGISSIINVYNNYLEDGTSPRSHGFNRMIQKFVHKLPDLDFPINTRSEGRVLVAWEDHEMKNNKNSTRDSSGGPTSMVGDNFVADWQGVGSVWDAWRRTCSPGSASRRLFSSMKASSASNVKDYLTTYDQPNASVSSPSSDFTFARDTSAHINFCDKPHAHFMQGHFFSDWRTIPVLYPVLSPGKAPGFLDIRIPSHYYYGSTARYTYGWDPVNLELGGNDRGEQPWDQKSDKIYWRGASTGGGNHPSGYSHHYHRHRFLRQASDSSSHNRTVTFLDPSTAQAVSAQVPVSTLNAGALDVAFVAAADGETYYDGPDGLRRDHRFGNAASLGDHWGHKYLLDLDGMGYSGRFMAFLASDSAVLKSTVYKEFYSDWIQPWLHFIPLTTSFREIYNIHAYFSGPSQDAMTATNLTSSHRDHLFRQGDRQLRRIARAGKHWKKTMGRRADMEAYLYRLCLEFARLSSDDRDSMNFTL</sequence>
<dbReference type="InterPro" id="IPR006598">
    <property type="entry name" value="CAP10"/>
</dbReference>
<keyword evidence="6" id="KW-1185">Reference proteome</keyword>
<evidence type="ECO:0000256" key="2">
    <source>
        <dbReference type="ARBA" id="ARBA00022679"/>
    </source>
</evidence>
<keyword evidence="3" id="KW-0812">Transmembrane</keyword>
<comment type="similarity">
    <text evidence="1">Belongs to the glycosyltransferase 90 family.</text>
</comment>
<evidence type="ECO:0000313" key="6">
    <source>
        <dbReference type="Proteomes" id="UP000305067"/>
    </source>
</evidence>
<dbReference type="InterPro" id="IPR051091">
    <property type="entry name" value="O-Glucosyltr/Glycosyltrsf_90"/>
</dbReference>
<name>A0A5C3QZR5_9AGAR</name>
<dbReference type="PANTHER" id="PTHR12203">
    <property type="entry name" value="KDEL LYS-ASP-GLU-LEU CONTAINING - RELATED"/>
    <property type="match status" value="1"/>
</dbReference>
<dbReference type="OrthoDB" id="202415at2759"/>
<keyword evidence="3" id="KW-0472">Membrane</keyword>
<dbReference type="SMART" id="SM00672">
    <property type="entry name" value="CAP10"/>
    <property type="match status" value="1"/>
</dbReference>
<evidence type="ECO:0000259" key="4">
    <source>
        <dbReference type="SMART" id="SM00672"/>
    </source>
</evidence>
<evidence type="ECO:0000313" key="5">
    <source>
        <dbReference type="EMBL" id="TFL07523.1"/>
    </source>
</evidence>
<protein>
    <submittedName>
        <fullName evidence="5">Capsular associated protein</fullName>
    </submittedName>
</protein>
<dbReference type="AlphaFoldDB" id="A0A5C3QZR5"/>
<proteinExistence type="inferred from homology"/>
<evidence type="ECO:0000256" key="3">
    <source>
        <dbReference type="SAM" id="Phobius"/>
    </source>
</evidence>
<evidence type="ECO:0000256" key="1">
    <source>
        <dbReference type="ARBA" id="ARBA00010118"/>
    </source>
</evidence>
<feature type="transmembrane region" description="Helical" evidence="3">
    <location>
        <begin position="21"/>
        <end position="39"/>
    </location>
</feature>
<organism evidence="5 6">
    <name type="scientific">Pterulicium gracile</name>
    <dbReference type="NCBI Taxonomy" id="1884261"/>
    <lineage>
        <taxon>Eukaryota</taxon>
        <taxon>Fungi</taxon>
        <taxon>Dikarya</taxon>
        <taxon>Basidiomycota</taxon>
        <taxon>Agaricomycotina</taxon>
        <taxon>Agaricomycetes</taxon>
        <taxon>Agaricomycetidae</taxon>
        <taxon>Agaricales</taxon>
        <taxon>Pleurotineae</taxon>
        <taxon>Pterulaceae</taxon>
        <taxon>Pterulicium</taxon>
    </lineage>
</organism>
<dbReference type="PANTHER" id="PTHR12203:SF35">
    <property type="entry name" value="PROTEIN O-GLUCOSYLTRANSFERASE 1"/>
    <property type="match status" value="1"/>
</dbReference>
<dbReference type="Proteomes" id="UP000305067">
    <property type="component" value="Unassembled WGS sequence"/>
</dbReference>
<keyword evidence="3" id="KW-1133">Transmembrane helix</keyword>
<accession>A0A5C3QZR5</accession>
<reference evidence="5 6" key="1">
    <citation type="journal article" date="2019" name="Nat. Ecol. Evol.">
        <title>Megaphylogeny resolves global patterns of mushroom evolution.</title>
        <authorList>
            <person name="Varga T."/>
            <person name="Krizsan K."/>
            <person name="Foldi C."/>
            <person name="Dima B."/>
            <person name="Sanchez-Garcia M."/>
            <person name="Sanchez-Ramirez S."/>
            <person name="Szollosi G.J."/>
            <person name="Szarkandi J.G."/>
            <person name="Papp V."/>
            <person name="Albert L."/>
            <person name="Andreopoulos W."/>
            <person name="Angelini C."/>
            <person name="Antonin V."/>
            <person name="Barry K.W."/>
            <person name="Bougher N.L."/>
            <person name="Buchanan P."/>
            <person name="Buyck B."/>
            <person name="Bense V."/>
            <person name="Catcheside P."/>
            <person name="Chovatia M."/>
            <person name="Cooper J."/>
            <person name="Damon W."/>
            <person name="Desjardin D."/>
            <person name="Finy P."/>
            <person name="Geml J."/>
            <person name="Haridas S."/>
            <person name="Hughes K."/>
            <person name="Justo A."/>
            <person name="Karasinski D."/>
            <person name="Kautmanova I."/>
            <person name="Kiss B."/>
            <person name="Kocsube S."/>
            <person name="Kotiranta H."/>
            <person name="LaButti K.M."/>
            <person name="Lechner B.E."/>
            <person name="Liimatainen K."/>
            <person name="Lipzen A."/>
            <person name="Lukacs Z."/>
            <person name="Mihaltcheva S."/>
            <person name="Morgado L.N."/>
            <person name="Niskanen T."/>
            <person name="Noordeloos M.E."/>
            <person name="Ohm R.A."/>
            <person name="Ortiz-Santana B."/>
            <person name="Ovrebo C."/>
            <person name="Racz N."/>
            <person name="Riley R."/>
            <person name="Savchenko A."/>
            <person name="Shiryaev A."/>
            <person name="Soop K."/>
            <person name="Spirin V."/>
            <person name="Szebenyi C."/>
            <person name="Tomsovsky M."/>
            <person name="Tulloss R.E."/>
            <person name="Uehling J."/>
            <person name="Grigoriev I.V."/>
            <person name="Vagvolgyi C."/>
            <person name="Papp T."/>
            <person name="Martin F.M."/>
            <person name="Miettinen O."/>
            <person name="Hibbett D.S."/>
            <person name="Nagy L.G."/>
        </authorList>
    </citation>
    <scope>NUCLEOTIDE SEQUENCE [LARGE SCALE GENOMIC DNA]</scope>
    <source>
        <strain evidence="5 6">CBS 309.79</strain>
    </source>
</reference>
<feature type="domain" description="Glycosyl transferase CAP10" evidence="4">
    <location>
        <begin position="302"/>
        <end position="601"/>
    </location>
</feature>
<gene>
    <name evidence="5" type="ORF">BDV98DRAFT_26412</name>
</gene>
<dbReference type="GO" id="GO:0016740">
    <property type="term" value="F:transferase activity"/>
    <property type="evidence" value="ECO:0007669"/>
    <property type="project" value="UniProtKB-KW"/>
</dbReference>
<dbReference type="EMBL" id="ML178814">
    <property type="protein sequence ID" value="TFL07523.1"/>
    <property type="molecule type" value="Genomic_DNA"/>
</dbReference>